<dbReference type="InterPro" id="IPR011990">
    <property type="entry name" value="TPR-like_helical_dom_sf"/>
</dbReference>
<evidence type="ECO:0000313" key="2">
    <source>
        <dbReference type="EMBL" id="EXC04072.1"/>
    </source>
</evidence>
<sequence>MLLRSSSTPIFGNLIPFPHDPLFPFPSRSSKDFETIHKNLTKKPPLPHKKDPHIHYRTRISFSNNLNLLSFSSNNTRQNSFRRVSSDGNLVSAPTDNDENRPMLHKAPSLSVFNNQIPDGFEEVKDVNVKKDQISSGKEVLERTVTIGEAINEAVNCDGGDKDFSFGEKGMGLIEEEEGEEELEEVVNGGIQNLGFGGEVERKIGSPPLCLDSGIGIGGVGLDLDLANLNEGRDIMEMEEYYKRMVERCPFHPLFLRNYAQFLQSKGDLHGAEEYYSRASLADPEDGEIWMQYAKLVWDLHRDQERASSYFKLATEVSPQDCSVLAAYASFLWEIEDDEEEVSQTESINELGLRVAGGVRIGEPDSFTDVSRRSENLEDHYRKMIKENPNNPLFLRNYAKFLSESKADLQGAEEYYLRAVLADPGDGEITAEYAKLVWELHHDSHKASIYFERAVQASPENCHVLAAYASFLWQNDDDEEDGLRQENRVQVPRNHERTMTAANV</sequence>
<dbReference type="OrthoDB" id="1919713at2759"/>
<dbReference type="PANTHER" id="PTHR26312:SF221">
    <property type="entry name" value="OS04G0510600 PROTEIN"/>
    <property type="match status" value="1"/>
</dbReference>
<evidence type="ECO:0000313" key="3">
    <source>
        <dbReference type="Proteomes" id="UP000030645"/>
    </source>
</evidence>
<dbReference type="AlphaFoldDB" id="W9S1I0"/>
<proteinExistence type="predicted"/>
<dbReference type="SMART" id="SM00386">
    <property type="entry name" value="HAT"/>
    <property type="match status" value="5"/>
</dbReference>
<dbReference type="GO" id="GO:0006396">
    <property type="term" value="P:RNA processing"/>
    <property type="evidence" value="ECO:0007669"/>
    <property type="project" value="InterPro"/>
</dbReference>
<dbReference type="Pfam" id="PF25474">
    <property type="entry name" value="TPR_TmcB"/>
    <property type="match status" value="1"/>
</dbReference>
<feature type="domain" description="TmcB/TmcC TPR repeats" evidence="1">
    <location>
        <begin position="371"/>
        <end position="419"/>
    </location>
</feature>
<dbReference type="InterPro" id="IPR057352">
    <property type="entry name" value="TPR_TmcB/C"/>
</dbReference>
<dbReference type="Gene3D" id="1.25.40.10">
    <property type="entry name" value="Tetratricopeptide repeat domain"/>
    <property type="match status" value="2"/>
</dbReference>
<keyword evidence="3" id="KW-1185">Reference proteome</keyword>
<dbReference type="eggNOG" id="ENOG502QTTN">
    <property type="taxonomic scope" value="Eukaryota"/>
</dbReference>
<dbReference type="SUPFAM" id="SSF48452">
    <property type="entry name" value="TPR-like"/>
    <property type="match status" value="1"/>
</dbReference>
<dbReference type="InterPro" id="IPR003107">
    <property type="entry name" value="HAT"/>
</dbReference>
<dbReference type="Proteomes" id="UP000030645">
    <property type="component" value="Unassembled WGS sequence"/>
</dbReference>
<protein>
    <recommendedName>
        <fullName evidence="1">TmcB/TmcC TPR repeats domain-containing protein</fullName>
    </recommendedName>
</protein>
<dbReference type="KEGG" id="mnt:21394528"/>
<reference evidence="3" key="1">
    <citation type="submission" date="2013-01" db="EMBL/GenBank/DDBJ databases">
        <title>Draft Genome Sequence of a Mulberry Tree, Morus notabilis C.K. Schneid.</title>
        <authorList>
            <person name="He N."/>
            <person name="Zhao S."/>
        </authorList>
    </citation>
    <scope>NUCLEOTIDE SEQUENCE</scope>
</reference>
<dbReference type="PANTHER" id="PTHR26312">
    <property type="entry name" value="TETRATRICOPEPTIDE REPEAT PROTEIN 5"/>
    <property type="match status" value="1"/>
</dbReference>
<name>W9S1I0_9ROSA</name>
<gene>
    <name evidence="2" type="ORF">L484_011264</name>
</gene>
<accession>W9S1I0</accession>
<organism evidence="2 3">
    <name type="scientific">Morus notabilis</name>
    <dbReference type="NCBI Taxonomy" id="981085"/>
    <lineage>
        <taxon>Eukaryota</taxon>
        <taxon>Viridiplantae</taxon>
        <taxon>Streptophyta</taxon>
        <taxon>Embryophyta</taxon>
        <taxon>Tracheophyta</taxon>
        <taxon>Spermatophyta</taxon>
        <taxon>Magnoliopsida</taxon>
        <taxon>eudicotyledons</taxon>
        <taxon>Gunneridae</taxon>
        <taxon>Pentapetalae</taxon>
        <taxon>rosids</taxon>
        <taxon>fabids</taxon>
        <taxon>Rosales</taxon>
        <taxon>Moraceae</taxon>
        <taxon>Moreae</taxon>
        <taxon>Morus</taxon>
    </lineage>
</organism>
<evidence type="ECO:0000259" key="1">
    <source>
        <dbReference type="Pfam" id="PF25474"/>
    </source>
</evidence>
<dbReference type="EMBL" id="KE345432">
    <property type="protein sequence ID" value="EXC04072.1"/>
    <property type="molecule type" value="Genomic_DNA"/>
</dbReference>